<dbReference type="EMBL" id="KN833725">
    <property type="protein sequence ID" value="KIK23545.1"/>
    <property type="molecule type" value="Genomic_DNA"/>
</dbReference>
<dbReference type="Proteomes" id="UP000054018">
    <property type="component" value="Unassembled WGS sequence"/>
</dbReference>
<dbReference type="InterPro" id="IPR017850">
    <property type="entry name" value="Alkaline_phosphatase_core_sf"/>
</dbReference>
<proteinExistence type="predicted"/>
<gene>
    <name evidence="2" type="ORF">PISMIDRAFT_100265</name>
</gene>
<dbReference type="CDD" id="cd16018">
    <property type="entry name" value="Enpp"/>
    <property type="match status" value="1"/>
</dbReference>
<keyword evidence="1" id="KW-0472">Membrane</keyword>
<dbReference type="STRING" id="765257.A0A0C9YFC9"/>
<dbReference type="InterPro" id="IPR002591">
    <property type="entry name" value="Phosphodiest/P_Trfase"/>
</dbReference>
<dbReference type="PANTHER" id="PTHR10151:SF120">
    <property type="entry name" value="BIS(5'-ADENOSYL)-TRIPHOSPHATASE"/>
    <property type="match status" value="1"/>
</dbReference>
<protein>
    <recommendedName>
        <fullName evidence="4">Phosphodiest-domain-containing protein</fullName>
    </recommendedName>
</protein>
<evidence type="ECO:0008006" key="4">
    <source>
        <dbReference type="Google" id="ProtNLM"/>
    </source>
</evidence>
<keyword evidence="1" id="KW-0812">Transmembrane</keyword>
<keyword evidence="1" id="KW-1133">Transmembrane helix</keyword>
<accession>A0A0C9YFC9</accession>
<keyword evidence="3" id="KW-1185">Reference proteome</keyword>
<dbReference type="PANTHER" id="PTHR10151">
    <property type="entry name" value="ECTONUCLEOTIDE PYROPHOSPHATASE/PHOSPHODIESTERASE"/>
    <property type="match status" value="1"/>
</dbReference>
<organism evidence="2 3">
    <name type="scientific">Pisolithus microcarpus 441</name>
    <dbReference type="NCBI Taxonomy" id="765257"/>
    <lineage>
        <taxon>Eukaryota</taxon>
        <taxon>Fungi</taxon>
        <taxon>Dikarya</taxon>
        <taxon>Basidiomycota</taxon>
        <taxon>Agaricomycotina</taxon>
        <taxon>Agaricomycetes</taxon>
        <taxon>Agaricomycetidae</taxon>
        <taxon>Boletales</taxon>
        <taxon>Sclerodermatineae</taxon>
        <taxon>Pisolithaceae</taxon>
        <taxon>Pisolithus</taxon>
    </lineage>
</organism>
<evidence type="ECO:0000256" key="1">
    <source>
        <dbReference type="SAM" id="Phobius"/>
    </source>
</evidence>
<evidence type="ECO:0000313" key="2">
    <source>
        <dbReference type="EMBL" id="KIK23545.1"/>
    </source>
</evidence>
<dbReference type="AlphaFoldDB" id="A0A0C9YFC9"/>
<dbReference type="GO" id="GO:0009141">
    <property type="term" value="P:nucleoside triphosphate metabolic process"/>
    <property type="evidence" value="ECO:0007669"/>
    <property type="project" value="TreeGrafter"/>
</dbReference>
<dbReference type="GO" id="GO:0047429">
    <property type="term" value="F:nucleoside triphosphate diphosphatase activity"/>
    <property type="evidence" value="ECO:0007669"/>
    <property type="project" value="TreeGrafter"/>
</dbReference>
<dbReference type="Gene3D" id="3.40.720.10">
    <property type="entry name" value="Alkaline Phosphatase, subunit A"/>
    <property type="match status" value="1"/>
</dbReference>
<dbReference type="OrthoDB" id="415411at2759"/>
<evidence type="ECO:0000313" key="3">
    <source>
        <dbReference type="Proteomes" id="UP000054018"/>
    </source>
</evidence>
<dbReference type="Pfam" id="PF01663">
    <property type="entry name" value="Phosphodiest"/>
    <property type="match status" value="1"/>
</dbReference>
<dbReference type="SUPFAM" id="SSF53649">
    <property type="entry name" value="Alkaline phosphatase-like"/>
    <property type="match status" value="1"/>
</dbReference>
<feature type="transmembrane region" description="Helical" evidence="1">
    <location>
        <begin position="43"/>
        <end position="61"/>
    </location>
</feature>
<reference evidence="3" key="2">
    <citation type="submission" date="2015-01" db="EMBL/GenBank/DDBJ databases">
        <title>Evolutionary Origins and Diversification of the Mycorrhizal Mutualists.</title>
        <authorList>
            <consortium name="DOE Joint Genome Institute"/>
            <consortium name="Mycorrhizal Genomics Consortium"/>
            <person name="Kohler A."/>
            <person name="Kuo A."/>
            <person name="Nagy L.G."/>
            <person name="Floudas D."/>
            <person name="Copeland A."/>
            <person name="Barry K.W."/>
            <person name="Cichocki N."/>
            <person name="Veneault-Fourrey C."/>
            <person name="LaButti K."/>
            <person name="Lindquist E.A."/>
            <person name="Lipzen A."/>
            <person name="Lundell T."/>
            <person name="Morin E."/>
            <person name="Murat C."/>
            <person name="Riley R."/>
            <person name="Ohm R."/>
            <person name="Sun H."/>
            <person name="Tunlid A."/>
            <person name="Henrissat B."/>
            <person name="Grigoriev I.V."/>
            <person name="Hibbett D.S."/>
            <person name="Martin F."/>
        </authorList>
    </citation>
    <scope>NUCLEOTIDE SEQUENCE [LARGE SCALE GENOMIC DNA]</scope>
    <source>
        <strain evidence="3">441</strain>
    </source>
</reference>
<sequence length="502" mass="55958">MHNTSATNDGQETRLLLENVDDDVEEQVKNGAESSQRGWERPALVSFTALGLLLLGGFFYLSNQPNASGEGPRGDYLWNGTHEFKRTVILVSIDGLRADYLDRGLTPHLLDISKQGIRAEYMKPVFPTLTFPNHWSLMTGLYPESHGIVANSFWDPASNSMFMYNHPEASLNASWWFGEPMWETAEQAGLKTANLMWPGPPVTSSGFSPTYHVPWRDKVPLEEKLDQIFKWVDMDVEGRPELIVAYEPSLDQAGHAHGPMSKEVNETLRSVDKFAHSLHHEVLARNLSDIADVIFVSDHGMADTRVTEWILVDDESMLGSYGDEEPTWDVVTHADGWPNMGLRFRAGTDQRAVLSKLMRAAKDPRYIGKFDVFNVAIPMPERYHFSASERIAPVWIVPRLGYALTTKESGEGGPSHGDHGYDNDEPAMRAIFVAHGPFSTGAKGIASREGKLNGWHSTATDEHIVQGFQNVEVYNLVMRLLGVDDVAPTNGTAGFWDAYLEA</sequence>
<reference evidence="2 3" key="1">
    <citation type="submission" date="2014-04" db="EMBL/GenBank/DDBJ databases">
        <authorList>
            <consortium name="DOE Joint Genome Institute"/>
            <person name="Kuo A."/>
            <person name="Kohler A."/>
            <person name="Costa M.D."/>
            <person name="Nagy L.G."/>
            <person name="Floudas D."/>
            <person name="Copeland A."/>
            <person name="Barry K.W."/>
            <person name="Cichocki N."/>
            <person name="Veneault-Fourrey C."/>
            <person name="LaButti K."/>
            <person name="Lindquist E.A."/>
            <person name="Lipzen A."/>
            <person name="Lundell T."/>
            <person name="Morin E."/>
            <person name="Murat C."/>
            <person name="Sun H."/>
            <person name="Tunlid A."/>
            <person name="Henrissat B."/>
            <person name="Grigoriev I.V."/>
            <person name="Hibbett D.S."/>
            <person name="Martin F."/>
            <person name="Nordberg H.P."/>
            <person name="Cantor M.N."/>
            <person name="Hua S.X."/>
        </authorList>
    </citation>
    <scope>NUCLEOTIDE SEQUENCE [LARGE SCALE GENOMIC DNA]</scope>
    <source>
        <strain evidence="2 3">441</strain>
    </source>
</reference>
<name>A0A0C9YFC9_9AGAM</name>
<dbReference type="GO" id="GO:0017111">
    <property type="term" value="F:ribonucleoside triphosphate phosphatase activity"/>
    <property type="evidence" value="ECO:0007669"/>
    <property type="project" value="TreeGrafter"/>
</dbReference>
<dbReference type="HOGENOM" id="CLU_017594_4_2_1"/>